<proteinExistence type="predicted"/>
<protein>
    <submittedName>
        <fullName evidence="1">Uncharacterized protein</fullName>
    </submittedName>
</protein>
<dbReference type="AlphaFoldDB" id="A0AAV2EW48"/>
<dbReference type="EMBL" id="OZ034818">
    <property type="protein sequence ID" value="CAL1390059.1"/>
    <property type="molecule type" value="Genomic_DNA"/>
</dbReference>
<gene>
    <name evidence="1" type="ORF">LTRI10_LOCUS30870</name>
</gene>
<dbReference type="Proteomes" id="UP001497516">
    <property type="component" value="Chromosome 5"/>
</dbReference>
<organism evidence="1 2">
    <name type="scientific">Linum trigynum</name>
    <dbReference type="NCBI Taxonomy" id="586398"/>
    <lineage>
        <taxon>Eukaryota</taxon>
        <taxon>Viridiplantae</taxon>
        <taxon>Streptophyta</taxon>
        <taxon>Embryophyta</taxon>
        <taxon>Tracheophyta</taxon>
        <taxon>Spermatophyta</taxon>
        <taxon>Magnoliopsida</taxon>
        <taxon>eudicotyledons</taxon>
        <taxon>Gunneridae</taxon>
        <taxon>Pentapetalae</taxon>
        <taxon>rosids</taxon>
        <taxon>fabids</taxon>
        <taxon>Malpighiales</taxon>
        <taxon>Linaceae</taxon>
        <taxon>Linum</taxon>
    </lineage>
</organism>
<evidence type="ECO:0000313" key="1">
    <source>
        <dbReference type="EMBL" id="CAL1390059.1"/>
    </source>
</evidence>
<sequence>MVAFTSHFAEPCYTQRLDPNSQLKLLVEQIARDTERSFSKMDLLIQSIDPPDPSFLHEMEEAGQRSAKQIEWVKQVRAQLAKDHLFATIKEEEEDEEAIRTLWSR</sequence>
<accession>A0AAV2EW48</accession>
<keyword evidence="2" id="KW-1185">Reference proteome</keyword>
<name>A0AAV2EW48_9ROSI</name>
<evidence type="ECO:0000313" key="2">
    <source>
        <dbReference type="Proteomes" id="UP001497516"/>
    </source>
</evidence>
<reference evidence="1 2" key="1">
    <citation type="submission" date="2024-04" db="EMBL/GenBank/DDBJ databases">
        <authorList>
            <person name="Fracassetti M."/>
        </authorList>
    </citation>
    <scope>NUCLEOTIDE SEQUENCE [LARGE SCALE GENOMIC DNA]</scope>
</reference>